<dbReference type="EMBL" id="PIPK01000001">
    <property type="protein sequence ID" value="RUO28242.1"/>
    <property type="molecule type" value="Genomic_DNA"/>
</dbReference>
<sequence length="322" mass="34540">MHTSKTHLTLIASAITAALALTACDSSNSSDNDMAQFSLAVSDSPVDRADAVVVCFSGIELVGNGMGNQRYLIGDDAVAVEANDACVDDSGNVIPNTRGVDLLTLQGADSEALIERAELPAGSYGQLRLDITDGGYVEVDGERHPIRIPSNQLRLDGPTLTAGGNFDYTLEFDLRRALRNPPGQDGYLLTPRGVRLVDNVDVGHLQGEVAEQLLINQNCDVAPSDLRDPVAAVYLFEGSDLELADLQGNSDSDDDAYTSVAVRFDNVDSYEFKIGFIESGEYFAALTCDTNDDPEMATDLEFIQGQNVTIQSGSTTTIRFEE</sequence>
<dbReference type="InterPro" id="IPR025491">
    <property type="entry name" value="DUF4382"/>
</dbReference>
<feature type="chain" id="PRO_5016289503" evidence="1">
    <location>
        <begin position="21"/>
        <end position="322"/>
    </location>
</feature>
<feature type="domain" description="DUF4382" evidence="2">
    <location>
        <begin position="35"/>
        <end position="191"/>
    </location>
</feature>
<dbReference type="AlphaFoldDB" id="A0A327X5P4"/>
<evidence type="ECO:0000313" key="3">
    <source>
        <dbReference type="EMBL" id="RAK01394.1"/>
    </source>
</evidence>
<feature type="signal peptide" evidence="1">
    <location>
        <begin position="1"/>
        <end position="20"/>
    </location>
</feature>
<name>A0A327X5P4_9GAMM</name>
<dbReference type="PROSITE" id="PS51257">
    <property type="entry name" value="PROKAR_LIPOPROTEIN"/>
    <property type="match status" value="1"/>
</dbReference>
<evidence type="ECO:0000313" key="4">
    <source>
        <dbReference type="EMBL" id="RUO28242.1"/>
    </source>
</evidence>
<evidence type="ECO:0000313" key="5">
    <source>
        <dbReference type="Proteomes" id="UP000249203"/>
    </source>
</evidence>
<reference evidence="4 6" key="1">
    <citation type="journal article" date="2018" name="Front. Microbiol.">
        <title>Genome-Based Analysis Reveals the Taxonomy and Diversity of the Family Idiomarinaceae.</title>
        <authorList>
            <person name="Liu Y."/>
            <person name="Lai Q."/>
            <person name="Shao Z."/>
        </authorList>
    </citation>
    <scope>NUCLEOTIDE SEQUENCE [LARGE SCALE GENOMIC DNA]</scope>
    <source>
        <strain evidence="4 6">CF12-14</strain>
    </source>
</reference>
<evidence type="ECO:0000259" key="2">
    <source>
        <dbReference type="Pfam" id="PF14321"/>
    </source>
</evidence>
<proteinExistence type="predicted"/>
<keyword evidence="1" id="KW-0732">Signal</keyword>
<accession>A0A327X5P4</accession>
<gene>
    <name evidence="3" type="ORF">B0I24_10117</name>
    <name evidence="4" type="ORF">CWE07_00075</name>
</gene>
<dbReference type="Pfam" id="PF14321">
    <property type="entry name" value="DUF4382"/>
    <property type="match status" value="1"/>
</dbReference>
<dbReference type="Proteomes" id="UP000249203">
    <property type="component" value="Unassembled WGS sequence"/>
</dbReference>
<evidence type="ECO:0000256" key="1">
    <source>
        <dbReference type="SAM" id="SignalP"/>
    </source>
</evidence>
<comment type="caution">
    <text evidence="3">The sequence shown here is derived from an EMBL/GenBank/DDBJ whole genome shotgun (WGS) entry which is preliminary data.</text>
</comment>
<dbReference type="EMBL" id="QLMD01000001">
    <property type="protein sequence ID" value="RAK01394.1"/>
    <property type="molecule type" value="Genomic_DNA"/>
</dbReference>
<dbReference type="RefSeq" id="WP_111567898.1">
    <property type="nucleotide sequence ID" value="NZ_PIPK01000001.1"/>
</dbReference>
<protein>
    <submittedName>
        <fullName evidence="3">Uncharacterized protein DUF4382</fullName>
    </submittedName>
</protein>
<organism evidence="3 5">
    <name type="scientific">Aliidiomarina maris</name>
    <dbReference type="NCBI Taxonomy" id="531312"/>
    <lineage>
        <taxon>Bacteria</taxon>
        <taxon>Pseudomonadati</taxon>
        <taxon>Pseudomonadota</taxon>
        <taxon>Gammaproteobacteria</taxon>
        <taxon>Alteromonadales</taxon>
        <taxon>Idiomarinaceae</taxon>
        <taxon>Aliidiomarina</taxon>
    </lineage>
</organism>
<keyword evidence="6" id="KW-1185">Reference proteome</keyword>
<dbReference type="Proteomes" id="UP000287865">
    <property type="component" value="Unassembled WGS sequence"/>
</dbReference>
<dbReference type="OrthoDB" id="7062064at2"/>
<reference evidence="3 5" key="2">
    <citation type="submission" date="2018-06" db="EMBL/GenBank/DDBJ databases">
        <title>Genomic Encyclopedia of Type Strains, Phase III (KMG-III): the genomes of soil and plant-associated and newly described type strains.</title>
        <authorList>
            <person name="Whitman W."/>
        </authorList>
    </citation>
    <scope>NUCLEOTIDE SEQUENCE [LARGE SCALE GENOMIC DNA]</scope>
    <source>
        <strain evidence="3 5">CGMCC 1.15366</strain>
    </source>
</reference>
<evidence type="ECO:0000313" key="6">
    <source>
        <dbReference type="Proteomes" id="UP000287865"/>
    </source>
</evidence>